<comment type="catalytic activity">
    <reaction evidence="8">
        <text>(2S)-2-[5-amino-1-(5-phospho-beta-D-ribosyl)imidazole-4-carboxamido]succinate = 5-amino-1-(5-phospho-beta-D-ribosyl)imidazole-4-carboxamide + fumarate</text>
        <dbReference type="Rhea" id="RHEA:23920"/>
        <dbReference type="ChEBI" id="CHEBI:29806"/>
        <dbReference type="ChEBI" id="CHEBI:58443"/>
        <dbReference type="ChEBI" id="CHEBI:58475"/>
        <dbReference type="EC" id="4.3.2.2"/>
    </reaction>
    <physiologicalReaction direction="left-to-right" evidence="8">
        <dbReference type="Rhea" id="RHEA:23921"/>
    </physiologicalReaction>
</comment>
<comment type="pathway">
    <text evidence="2">Purine metabolism; AMP biosynthesis via de novo pathway; AMP from IMP: step 2/2.</text>
</comment>
<accession>S5DN43</accession>
<dbReference type="Pfam" id="PF00206">
    <property type="entry name" value="Lyase_1"/>
    <property type="match status" value="1"/>
</dbReference>
<proteinExistence type="inferred from homology"/>
<reference evidence="12" key="1">
    <citation type="journal article" date="2013" name="Sci. Rep.">
        <title>Metagenomics uncovers a new group of low GC and ultra-small marine Actinobacteria.</title>
        <authorList>
            <person name="Ghai R."/>
            <person name="Mizuno C.M."/>
            <person name="Picazo A."/>
            <person name="Camacho A."/>
            <person name="Rodriguez-Valera F."/>
        </authorList>
    </citation>
    <scope>NUCLEOTIDE SEQUENCE</scope>
</reference>
<dbReference type="PRINTS" id="PR00149">
    <property type="entry name" value="FUMRATELYASE"/>
</dbReference>
<dbReference type="InterPro" id="IPR020557">
    <property type="entry name" value="Fumarate_lyase_CS"/>
</dbReference>
<dbReference type="GO" id="GO:0006189">
    <property type="term" value="P:'de novo' IMP biosynthetic process"/>
    <property type="evidence" value="ECO:0007669"/>
    <property type="project" value="UniProtKB-UniPathway"/>
</dbReference>
<dbReference type="Gene3D" id="1.20.200.10">
    <property type="entry name" value="Fumarase/aspartase (Central domain)"/>
    <property type="match status" value="1"/>
</dbReference>
<evidence type="ECO:0000259" key="11">
    <source>
        <dbReference type="Pfam" id="PF00206"/>
    </source>
</evidence>
<dbReference type="PANTHER" id="PTHR43172">
    <property type="entry name" value="ADENYLOSUCCINATE LYASE"/>
    <property type="match status" value="1"/>
</dbReference>
<dbReference type="InterPro" id="IPR024083">
    <property type="entry name" value="Fumarase/histidase_N"/>
</dbReference>
<evidence type="ECO:0000313" key="12">
    <source>
        <dbReference type="EMBL" id="AGQ18868.1"/>
    </source>
</evidence>
<dbReference type="Gene3D" id="1.10.275.10">
    <property type="entry name" value="Fumarase/aspartase (N-terminal domain)"/>
    <property type="match status" value="1"/>
</dbReference>
<dbReference type="EC" id="4.3.2.2" evidence="4 10"/>
<comment type="catalytic activity">
    <reaction evidence="9">
        <text>N(6)-(1,2-dicarboxyethyl)-AMP = fumarate + AMP</text>
        <dbReference type="Rhea" id="RHEA:16853"/>
        <dbReference type="ChEBI" id="CHEBI:29806"/>
        <dbReference type="ChEBI" id="CHEBI:57567"/>
        <dbReference type="ChEBI" id="CHEBI:456215"/>
        <dbReference type="EC" id="4.3.2.2"/>
    </reaction>
    <physiologicalReaction direction="left-to-right" evidence="9">
        <dbReference type="Rhea" id="RHEA:16854"/>
    </physiologicalReaction>
</comment>
<dbReference type="NCBIfam" id="TIGR00928">
    <property type="entry name" value="purB"/>
    <property type="match status" value="1"/>
</dbReference>
<dbReference type="UniPathway" id="UPA00074">
    <property type="reaction ID" value="UER00132"/>
</dbReference>
<comment type="similarity">
    <text evidence="3">Belongs to the lyase 1 family. Adenylosuccinate lyase subfamily.</text>
</comment>
<dbReference type="CDD" id="cd01360">
    <property type="entry name" value="Adenylsuccinate_lyase_1"/>
    <property type="match status" value="1"/>
</dbReference>
<dbReference type="InterPro" id="IPR000362">
    <property type="entry name" value="Fumarate_lyase_fam"/>
</dbReference>
<dbReference type="AlphaFoldDB" id="S5DN43"/>
<name>S5DN43_9ACTN</name>
<dbReference type="GO" id="GO:0044208">
    <property type="term" value="P:'de novo' AMP biosynthetic process"/>
    <property type="evidence" value="ECO:0007669"/>
    <property type="project" value="UniProtKB-UniPathway"/>
</dbReference>
<protein>
    <recommendedName>
        <fullName evidence="5 10">Adenylosuccinate lyase</fullName>
        <ecNumber evidence="4 10">4.3.2.2</ecNumber>
    </recommendedName>
</protein>
<evidence type="ECO:0000256" key="8">
    <source>
        <dbReference type="ARBA" id="ARBA00024477"/>
    </source>
</evidence>
<evidence type="ECO:0000256" key="6">
    <source>
        <dbReference type="ARBA" id="ARBA00022755"/>
    </source>
</evidence>
<dbReference type="FunFam" id="1.20.200.10:FF:000008">
    <property type="entry name" value="Adenylosuccinate lyase"/>
    <property type="match status" value="1"/>
</dbReference>
<evidence type="ECO:0000256" key="3">
    <source>
        <dbReference type="ARBA" id="ARBA00008273"/>
    </source>
</evidence>
<dbReference type="EMBL" id="KC811114">
    <property type="protein sequence ID" value="AGQ18868.1"/>
    <property type="molecule type" value="Genomic_DNA"/>
</dbReference>
<sequence>MINRYINSEIDSIWNDQNKFNTWKLVQEKYLETLEELNIADEGVAKKIKETEVLKEEVYKREELTNHDLASFVDILQEKVGEGSNWIHYGLTSSDIVDTANSILIMQSIDTVIELMNNLLSTLQNRAIEEKDTLIIGRTHGVYAEETFLGNIFGNWYLEVSRSLKRIQNSRENIAFGKFSGPVGNHSVVTEEMEKLSLEKLGLVPETFANQIVARDRYAEVVSSLGILASTFERISTNIRSYQRSEISEMFEAFKEGQKGSSAMPHKKNPIGSERVTGLSRIMRSYVNTSLENMVLWNERDISNSSVERIILPDAFHLISFMTSELNMIISNLVINHDKIEKNLQDAKNKSMSQKFLSHLVNNGIDRDTAYRKIQDQIFKDTPLNELKENLQVEFNVKFPDFNNDVQKNVDQNKFKDKFQ</sequence>
<comment type="pathway">
    <text evidence="1">Purine metabolism; IMP biosynthesis via de novo pathway; 5-amino-1-(5-phospho-D-ribosyl)imidazole-4-carboxamide from 5-amino-1-(5-phospho-D-ribosyl)imidazole-4-carboxylate: step 2/2.</text>
</comment>
<feature type="domain" description="Fumarate lyase N-terminal" evidence="11">
    <location>
        <begin position="65"/>
        <end position="280"/>
    </location>
</feature>
<dbReference type="InterPro" id="IPR008948">
    <property type="entry name" value="L-Aspartase-like"/>
</dbReference>
<dbReference type="PRINTS" id="PR00145">
    <property type="entry name" value="ARGSUCLYASE"/>
</dbReference>
<evidence type="ECO:0000256" key="7">
    <source>
        <dbReference type="ARBA" id="ARBA00023239"/>
    </source>
</evidence>
<keyword evidence="7 12" id="KW-0456">Lyase</keyword>
<dbReference type="GO" id="GO:0005829">
    <property type="term" value="C:cytosol"/>
    <property type="evidence" value="ECO:0007669"/>
    <property type="project" value="TreeGrafter"/>
</dbReference>
<dbReference type="GO" id="GO:0004018">
    <property type="term" value="F:N6-(1,2-dicarboxyethyl)AMP AMP-lyase (fumarate-forming) activity"/>
    <property type="evidence" value="ECO:0007669"/>
    <property type="project" value="UniProtKB-UniRule"/>
</dbReference>
<dbReference type="SUPFAM" id="SSF48557">
    <property type="entry name" value="L-aspartase-like"/>
    <property type="match status" value="1"/>
</dbReference>
<dbReference type="InterPro" id="IPR004769">
    <property type="entry name" value="Pur_lyase"/>
</dbReference>
<evidence type="ECO:0000256" key="9">
    <source>
        <dbReference type="ARBA" id="ARBA00049115"/>
    </source>
</evidence>
<evidence type="ECO:0000256" key="4">
    <source>
        <dbReference type="ARBA" id="ARBA00012339"/>
    </source>
</evidence>
<evidence type="ECO:0000256" key="5">
    <source>
        <dbReference type="ARBA" id="ARBA00017058"/>
    </source>
</evidence>
<dbReference type="InterPro" id="IPR022761">
    <property type="entry name" value="Fumarate_lyase_N"/>
</dbReference>
<dbReference type="PANTHER" id="PTHR43172:SF1">
    <property type="entry name" value="ADENYLOSUCCINATE LYASE"/>
    <property type="match status" value="1"/>
</dbReference>
<evidence type="ECO:0000256" key="1">
    <source>
        <dbReference type="ARBA" id="ARBA00004706"/>
    </source>
</evidence>
<evidence type="ECO:0000256" key="2">
    <source>
        <dbReference type="ARBA" id="ARBA00004734"/>
    </source>
</evidence>
<dbReference type="PROSITE" id="PS00163">
    <property type="entry name" value="FUMARATE_LYASES"/>
    <property type="match status" value="1"/>
</dbReference>
<dbReference type="GO" id="GO:0070626">
    <property type="term" value="F:(S)-2-(5-amino-1-(5-phospho-D-ribosyl)imidazole-4-carboxamido) succinate lyase (fumarate-forming) activity"/>
    <property type="evidence" value="ECO:0007669"/>
    <property type="project" value="TreeGrafter"/>
</dbReference>
<evidence type="ECO:0000256" key="10">
    <source>
        <dbReference type="NCBIfam" id="TIGR00928"/>
    </source>
</evidence>
<keyword evidence="6" id="KW-0658">Purine biosynthesis</keyword>
<organism evidence="12">
    <name type="scientific">Candidatus Actinomarina minuta</name>
    <dbReference type="NCBI Taxonomy" id="1389454"/>
    <lineage>
        <taxon>Bacteria</taxon>
        <taxon>Bacillati</taxon>
        <taxon>Actinomycetota</taxon>
        <taxon>Actinomycetes</taxon>
        <taxon>Candidatus Actinomarinidae</taxon>
        <taxon>Candidatus Actinomarinales</taxon>
        <taxon>Candidatus Actinomarineae</taxon>
        <taxon>Candidatus Actinomarinaceae</taxon>
        <taxon>Candidatus Actinomarina</taxon>
    </lineage>
</organism>
<dbReference type="UniPathway" id="UPA00075">
    <property type="reaction ID" value="UER00336"/>
</dbReference>